<dbReference type="PANTHER" id="PTHR33619:SF3">
    <property type="entry name" value="POLYSACCHARIDE EXPORT PROTEIN GFCE-RELATED"/>
    <property type="match status" value="1"/>
</dbReference>
<comment type="similarity">
    <text evidence="2">Belongs to the BexD/CtrA/VexA family.</text>
</comment>
<gene>
    <name evidence="18" type="ORF">KHU32_20750</name>
</gene>
<evidence type="ECO:0000256" key="8">
    <source>
        <dbReference type="ARBA" id="ARBA00023047"/>
    </source>
</evidence>
<dbReference type="InterPro" id="IPR019554">
    <property type="entry name" value="Soluble_ligand-bd"/>
</dbReference>
<evidence type="ECO:0000259" key="17">
    <source>
        <dbReference type="Pfam" id="PF22461"/>
    </source>
</evidence>
<keyword evidence="7" id="KW-0732">Signal</keyword>
<dbReference type="InterPro" id="IPR049712">
    <property type="entry name" value="Poly_export"/>
</dbReference>
<evidence type="ECO:0000313" key="18">
    <source>
        <dbReference type="EMBL" id="MBS7813384.1"/>
    </source>
</evidence>
<evidence type="ECO:0000256" key="11">
    <source>
        <dbReference type="ARBA" id="ARBA00023136"/>
    </source>
</evidence>
<comment type="subcellular location">
    <subcellularLocation>
        <location evidence="1">Cell outer membrane</location>
        <topology evidence="1">Multi-pass membrane protein</topology>
    </subcellularLocation>
</comment>
<keyword evidence="13" id="KW-0998">Cell outer membrane</keyword>
<keyword evidence="19" id="KW-1185">Reference proteome</keyword>
<dbReference type="Pfam" id="PF22461">
    <property type="entry name" value="SLBB_2"/>
    <property type="match status" value="1"/>
</dbReference>
<evidence type="ECO:0000256" key="9">
    <source>
        <dbReference type="ARBA" id="ARBA00023065"/>
    </source>
</evidence>
<dbReference type="Pfam" id="PF10531">
    <property type="entry name" value="SLBB"/>
    <property type="match status" value="1"/>
</dbReference>
<keyword evidence="9" id="KW-0406">Ion transport</keyword>
<dbReference type="Gene3D" id="3.10.560.10">
    <property type="entry name" value="Outer membrane lipoprotein wza domain like"/>
    <property type="match status" value="2"/>
</dbReference>
<proteinExistence type="inferred from homology"/>
<reference evidence="18 19" key="1">
    <citation type="submission" date="2021-05" db="EMBL/GenBank/DDBJ databases">
        <title>Roseococcus sp. XZZS9, whole genome shotgun sequencing project.</title>
        <authorList>
            <person name="Zhao G."/>
            <person name="Shen L."/>
        </authorList>
    </citation>
    <scope>NUCLEOTIDE SEQUENCE [LARGE SCALE GENOMIC DNA]</scope>
    <source>
        <strain evidence="18 19">XZZS9</strain>
    </source>
</reference>
<evidence type="ECO:0000256" key="5">
    <source>
        <dbReference type="ARBA" id="ARBA00022597"/>
    </source>
</evidence>
<evidence type="ECO:0000256" key="1">
    <source>
        <dbReference type="ARBA" id="ARBA00004571"/>
    </source>
</evidence>
<protein>
    <submittedName>
        <fullName evidence="18">Polysaccharide export protein</fullName>
    </submittedName>
</protein>
<keyword evidence="4" id="KW-1134">Transmembrane beta strand</keyword>
<dbReference type="Pfam" id="PF02563">
    <property type="entry name" value="Poly_export"/>
    <property type="match status" value="1"/>
</dbReference>
<sequence length="353" mass="37232">MSSDSASSGYYVVDIDESVINTLHRLAPPSFSGQFDDHRPVNAQRLGVGDVLAVTVWEAAGGGLFSAPISDRAASGARSAVIPEQQVGQDGAITVPFAGRIQVVGRTADAVERLIVQRLQGQAIQPQALVTVTRNLSSTATVLGEVTTGGRLALTTRGDRLLDVIASAGGIRTPPHETFVRLSRDGRSTAIPLQSLLQRPRENIIVRPGDTITVVRQPQTFVSVGATGRNALIPFEAMGISLLEAVGSAGGLIDSRADPAGVYVLRQEPLTVAKAIGAPDSITSADATTRVVYRLNLSEPAALFHGREFMMRDKDVLYVASAALNELQKVLQIFNLVVQPVVTGATISNAVGR</sequence>
<feature type="domain" description="SLBB" evidence="17">
    <location>
        <begin position="225"/>
        <end position="319"/>
    </location>
</feature>
<evidence type="ECO:0000259" key="16">
    <source>
        <dbReference type="Pfam" id="PF10531"/>
    </source>
</evidence>
<accession>A0ABS5QIF2</accession>
<keyword evidence="10" id="KW-0626">Porin</keyword>
<dbReference type="Gene3D" id="3.30.1950.10">
    <property type="entry name" value="wza like domain"/>
    <property type="match status" value="1"/>
</dbReference>
<evidence type="ECO:0000256" key="12">
    <source>
        <dbReference type="ARBA" id="ARBA00023139"/>
    </source>
</evidence>
<dbReference type="RefSeq" id="WP_213672067.1">
    <property type="nucleotide sequence ID" value="NZ_JAHCDA010000004.1"/>
</dbReference>
<evidence type="ECO:0000256" key="4">
    <source>
        <dbReference type="ARBA" id="ARBA00022452"/>
    </source>
</evidence>
<keyword evidence="12" id="KW-0564">Palmitate</keyword>
<dbReference type="Proteomes" id="UP000766336">
    <property type="component" value="Unassembled WGS sequence"/>
</dbReference>
<keyword evidence="3" id="KW-0813">Transport</keyword>
<evidence type="ECO:0000259" key="15">
    <source>
        <dbReference type="Pfam" id="PF02563"/>
    </source>
</evidence>
<keyword evidence="14" id="KW-0449">Lipoprotein</keyword>
<name>A0ABS5QIF2_9PROT</name>
<evidence type="ECO:0000256" key="14">
    <source>
        <dbReference type="ARBA" id="ARBA00023288"/>
    </source>
</evidence>
<evidence type="ECO:0000256" key="13">
    <source>
        <dbReference type="ARBA" id="ARBA00023237"/>
    </source>
</evidence>
<evidence type="ECO:0000256" key="10">
    <source>
        <dbReference type="ARBA" id="ARBA00023114"/>
    </source>
</evidence>
<evidence type="ECO:0000256" key="2">
    <source>
        <dbReference type="ARBA" id="ARBA00009450"/>
    </source>
</evidence>
<feature type="domain" description="Polysaccharide export protein N-terminal" evidence="15">
    <location>
        <begin position="43"/>
        <end position="133"/>
    </location>
</feature>
<dbReference type="EMBL" id="JAHCDA010000004">
    <property type="protein sequence ID" value="MBS7813384.1"/>
    <property type="molecule type" value="Genomic_DNA"/>
</dbReference>
<dbReference type="PANTHER" id="PTHR33619">
    <property type="entry name" value="POLYSACCHARIDE EXPORT PROTEIN GFCE-RELATED"/>
    <property type="match status" value="1"/>
</dbReference>
<organism evidence="18 19">
    <name type="scientific">Roseococcus pinisoli</name>
    <dbReference type="NCBI Taxonomy" id="2835040"/>
    <lineage>
        <taxon>Bacteria</taxon>
        <taxon>Pseudomonadati</taxon>
        <taxon>Pseudomonadota</taxon>
        <taxon>Alphaproteobacteria</taxon>
        <taxon>Acetobacterales</taxon>
        <taxon>Roseomonadaceae</taxon>
        <taxon>Roseococcus</taxon>
    </lineage>
</organism>
<keyword evidence="11" id="KW-0472">Membrane</keyword>
<keyword evidence="5" id="KW-0762">Sugar transport</keyword>
<keyword evidence="6" id="KW-0812">Transmembrane</keyword>
<evidence type="ECO:0000256" key="3">
    <source>
        <dbReference type="ARBA" id="ARBA00022448"/>
    </source>
</evidence>
<keyword evidence="8" id="KW-0625">Polysaccharide transport</keyword>
<evidence type="ECO:0000256" key="6">
    <source>
        <dbReference type="ARBA" id="ARBA00022692"/>
    </source>
</evidence>
<feature type="domain" description="Soluble ligand binding" evidence="16">
    <location>
        <begin position="140"/>
        <end position="190"/>
    </location>
</feature>
<evidence type="ECO:0000256" key="7">
    <source>
        <dbReference type="ARBA" id="ARBA00022729"/>
    </source>
</evidence>
<dbReference type="InterPro" id="IPR054765">
    <property type="entry name" value="SLBB_dom"/>
</dbReference>
<dbReference type="InterPro" id="IPR003715">
    <property type="entry name" value="Poly_export_N"/>
</dbReference>
<evidence type="ECO:0000313" key="19">
    <source>
        <dbReference type="Proteomes" id="UP000766336"/>
    </source>
</evidence>
<comment type="caution">
    <text evidence="18">The sequence shown here is derived from an EMBL/GenBank/DDBJ whole genome shotgun (WGS) entry which is preliminary data.</text>
</comment>